<dbReference type="InterPro" id="IPR029756">
    <property type="entry name" value="MTH1187/YkoF-like"/>
</dbReference>
<evidence type="ECO:0000313" key="1">
    <source>
        <dbReference type="EMBL" id="MFA0792648.1"/>
    </source>
</evidence>
<name>A0ABV4NU39_9GAMM</name>
<comment type="caution">
    <text evidence="1">The sequence shown here is derived from an EMBL/GenBank/DDBJ whole genome shotgun (WGS) entry which is preliminary data.</text>
</comment>
<organism evidence="1 2">
    <name type="scientific">Microbulbifer echini</name>
    <dbReference type="NCBI Taxonomy" id="1529067"/>
    <lineage>
        <taxon>Bacteria</taxon>
        <taxon>Pseudomonadati</taxon>
        <taxon>Pseudomonadota</taxon>
        <taxon>Gammaproteobacteria</taxon>
        <taxon>Cellvibrionales</taxon>
        <taxon>Microbulbiferaceae</taxon>
        <taxon>Microbulbifer</taxon>
    </lineage>
</organism>
<keyword evidence="2" id="KW-1185">Reference proteome</keyword>
<dbReference type="SUPFAM" id="SSF89957">
    <property type="entry name" value="MTH1187/YkoF-like"/>
    <property type="match status" value="1"/>
</dbReference>
<reference evidence="1 2" key="1">
    <citation type="submission" date="2024-08" db="EMBL/GenBank/DDBJ databases">
        <authorList>
            <person name="Ishaq N."/>
        </authorList>
    </citation>
    <scope>NUCLEOTIDE SEQUENCE [LARGE SCALE GENOMIC DNA]</scope>
    <source>
        <strain evidence="1 2">JCM 30400</strain>
    </source>
</reference>
<protein>
    <recommendedName>
        <fullName evidence="3">Thiamin/hydroxymethyl pyrimidine-binding YkoF putative domain-containing protein</fullName>
    </recommendedName>
</protein>
<evidence type="ECO:0008006" key="3">
    <source>
        <dbReference type="Google" id="ProtNLM"/>
    </source>
</evidence>
<sequence>MQLSVEISMYPLKDEYLPSIQAFIERLNSHSGLRVITNTMSTQVFGEYDLLMDILKIEMRKSYEQFGRAIFVCKFIDGDLAPAEPHACPRVS</sequence>
<proteinExistence type="predicted"/>
<dbReference type="EMBL" id="JBGMEL010000036">
    <property type="protein sequence ID" value="MFA0792648.1"/>
    <property type="molecule type" value="Genomic_DNA"/>
</dbReference>
<gene>
    <name evidence="1" type="ORF">ACCI51_19105</name>
</gene>
<dbReference type="Gene3D" id="3.30.70.930">
    <property type="match status" value="1"/>
</dbReference>
<dbReference type="RefSeq" id="WP_371845022.1">
    <property type="nucleotide sequence ID" value="NZ_JBGMEL010000036.1"/>
</dbReference>
<evidence type="ECO:0000313" key="2">
    <source>
        <dbReference type="Proteomes" id="UP001569414"/>
    </source>
</evidence>
<accession>A0ABV4NU39</accession>
<dbReference type="Proteomes" id="UP001569414">
    <property type="component" value="Unassembled WGS sequence"/>
</dbReference>